<comment type="caution">
    <text evidence="3">The sequence shown here is derived from an EMBL/GenBank/DDBJ whole genome shotgun (WGS) entry which is preliminary data.</text>
</comment>
<dbReference type="SUPFAM" id="SSF51621">
    <property type="entry name" value="Phosphoenolpyruvate/pyruvate domain"/>
    <property type="match status" value="1"/>
</dbReference>
<dbReference type="AlphaFoldDB" id="A0A7X1EB49"/>
<dbReference type="PANTHER" id="PTHR30523">
    <property type="entry name" value="PHOSPHOENOLPYRUVATE CARBOXYLASE"/>
    <property type="match status" value="1"/>
</dbReference>
<name>A0A7X1EB49_9BACT</name>
<evidence type="ECO:0000313" key="4">
    <source>
        <dbReference type="Proteomes" id="UP000526501"/>
    </source>
</evidence>
<dbReference type="RefSeq" id="WP_185661261.1">
    <property type="nucleotide sequence ID" value="NZ_CAWPOO010000012.1"/>
</dbReference>
<dbReference type="GO" id="GO:0015977">
    <property type="term" value="P:carbon fixation"/>
    <property type="evidence" value="ECO:0007669"/>
    <property type="project" value="InterPro"/>
</dbReference>
<dbReference type="GO" id="GO:0008964">
    <property type="term" value="F:phosphoenolpyruvate carboxylase activity"/>
    <property type="evidence" value="ECO:0007669"/>
    <property type="project" value="InterPro"/>
</dbReference>
<reference evidence="3 4" key="1">
    <citation type="submission" date="2020-07" db="EMBL/GenBank/DDBJ databases">
        <authorList>
            <person name="Feng X."/>
        </authorList>
    </citation>
    <scope>NUCLEOTIDE SEQUENCE [LARGE SCALE GENOMIC DNA]</scope>
    <source>
        <strain evidence="3 4">JCM23202</strain>
    </source>
</reference>
<evidence type="ECO:0000256" key="1">
    <source>
        <dbReference type="ARBA" id="ARBA00003670"/>
    </source>
</evidence>
<dbReference type="PANTHER" id="PTHR30523:SF32">
    <property type="entry name" value="PHOSPHOENOLPYRUVATE CARBOXYLASE"/>
    <property type="match status" value="1"/>
</dbReference>
<dbReference type="PRINTS" id="PR00150">
    <property type="entry name" value="PEPCARBXLASE"/>
</dbReference>
<keyword evidence="3" id="KW-0670">Pyruvate</keyword>
<organism evidence="3 4">
    <name type="scientific">Pelagicoccus albus</name>
    <dbReference type="NCBI Taxonomy" id="415222"/>
    <lineage>
        <taxon>Bacteria</taxon>
        <taxon>Pseudomonadati</taxon>
        <taxon>Verrucomicrobiota</taxon>
        <taxon>Opitutia</taxon>
        <taxon>Puniceicoccales</taxon>
        <taxon>Pelagicoccaceae</taxon>
        <taxon>Pelagicoccus</taxon>
    </lineage>
</organism>
<proteinExistence type="predicted"/>
<dbReference type="InterPro" id="IPR021135">
    <property type="entry name" value="PEP_COase"/>
</dbReference>
<dbReference type="Pfam" id="PF00311">
    <property type="entry name" value="PEPcase"/>
    <property type="match status" value="1"/>
</dbReference>
<dbReference type="InterPro" id="IPR015813">
    <property type="entry name" value="Pyrv/PenolPyrv_kinase-like_dom"/>
</dbReference>
<dbReference type="GO" id="GO:0006099">
    <property type="term" value="P:tricarboxylic acid cycle"/>
    <property type="evidence" value="ECO:0007669"/>
    <property type="project" value="InterPro"/>
</dbReference>
<dbReference type="EMBL" id="JACHVC010000012">
    <property type="protein sequence ID" value="MBC2607417.1"/>
    <property type="molecule type" value="Genomic_DNA"/>
</dbReference>
<dbReference type="GO" id="GO:0005829">
    <property type="term" value="C:cytosol"/>
    <property type="evidence" value="ECO:0007669"/>
    <property type="project" value="TreeGrafter"/>
</dbReference>
<accession>A0A7X1EB49</accession>
<sequence length="910" mass="102303">MPFFEQHITTGLEKIDQDIDFLLACTSEVLEEIGEPELAPLLKRDNSEAGNVPPEKSAQVLSIAFQIMNLVEENVANQGGRRLETSQQVSSDTGSWGYWLKRIQETTPSKGDLLETIKRSSVHPVLTGHPTEAKRPSVLAQHRKLYQLLVELENQMYTPIERGEFRERIKAIIEIIWRSGEILVEKPDVASERDNVLNYLREKFPVAIEISDARFRAAMARAEIEWDESDVSAYPRIRLGSWVGGDRDGHPFVTAQVTEETFAQLRGAALDTLRRKLKQLSKEMALSKLFQSPPAYLLERIIELDPSCKDATAIEEPWKRFAEVIRENLPRSKKGNKGYRQPSGVIADLHLLKKSLEEANAARLAKTYVVPIIRFLDTFGFHMASLDVRQNSGYHDRAMSQLMQAAGIPDAENFSEWSEEKRVAFLSEELTRARPFAQDHGQLELEAREAVGSLMVVANQVRDYGRAAVGQFVISMTRSLSDLLVMYALCREAGLTRMTDKGMICLIPISPLFETLDDLQNSEGIMDAFLSHPVTKASLPWQNRDLDEGFAHYGEPVLDPSAPLTQEAMLGYSDSNKDSGIIASQWGLFNAQSKLIALGKKHGVSIRFFHGRGGTVSRGAGPTHRFLEALPEGSLTPGTRVTEQGEVIAQKYGNFLTAARSLELLVAGSVGPQLSESQNTPTEELTEAMSFLSEYSAEKYRSLLHEEDFLTFYRQATPIDALEQSRIGSRPSRRSGKPSLKDLRAIPWVFSWNQSRFYMPGWYGVGSSLAALKSEKPDLFEALKKSVKTWPFLRYVLYNVENSVESADTLMMKSYADLVSDESIRDKFFKLITDERAATREVLHELMNGPLEKRRPRFFTTLHARDKWLDLLHAQQIELLASWRKSGSEADLRCVLQSINAIAAGLRTTG</sequence>
<evidence type="ECO:0000256" key="2">
    <source>
        <dbReference type="ARBA" id="ARBA00022419"/>
    </source>
</evidence>
<gene>
    <name evidence="3" type="ORF">H5P27_15295</name>
</gene>
<dbReference type="Proteomes" id="UP000526501">
    <property type="component" value="Unassembled WGS sequence"/>
</dbReference>
<evidence type="ECO:0000313" key="3">
    <source>
        <dbReference type="EMBL" id="MBC2607417.1"/>
    </source>
</evidence>
<protein>
    <recommendedName>
        <fullName evidence="2">Phosphoenolpyruvate carboxylase</fullName>
    </recommendedName>
</protein>
<keyword evidence="4" id="KW-1185">Reference proteome</keyword>
<comment type="function">
    <text evidence="1">Forms oxaloacetate, a four-carbon dicarboxylic acid source for the tricarboxylic acid cycle.</text>
</comment>